<comment type="caution">
    <text evidence="1">The sequence shown here is derived from an EMBL/GenBank/DDBJ whole genome shotgun (WGS) entry which is preliminary data.</text>
</comment>
<protein>
    <submittedName>
        <fullName evidence="1">Uncharacterized protein</fullName>
    </submittedName>
</protein>
<dbReference type="RefSeq" id="WP_115099600.1">
    <property type="nucleotide sequence ID" value="NZ_QHKS01000002.1"/>
</dbReference>
<evidence type="ECO:0000313" key="2">
    <source>
        <dbReference type="Proteomes" id="UP000254875"/>
    </source>
</evidence>
<dbReference type="AlphaFoldDB" id="A0A370NF80"/>
<proteinExistence type="predicted"/>
<reference evidence="2" key="1">
    <citation type="submission" date="2018-05" db="EMBL/GenBank/DDBJ databases">
        <authorList>
            <person name="Feng T."/>
        </authorList>
    </citation>
    <scope>NUCLEOTIDE SEQUENCE [LARGE SCALE GENOMIC DNA]</scope>
    <source>
        <strain evidence="2">S27</strain>
    </source>
</reference>
<sequence length="69" mass="7382">MKISTKASAGRCFASQADYVLSCRTDVRIEGVAHIGANGNAIETRVFGTDALSSSKYRGVMTTGIRDRL</sequence>
<accession>A0A370NF80</accession>
<name>A0A370NF80_9BURK</name>
<keyword evidence="2" id="KW-1185">Reference proteome</keyword>
<dbReference type="EMBL" id="QHKS01000002">
    <property type="protein sequence ID" value="RDK04272.1"/>
    <property type="molecule type" value="Genomic_DNA"/>
</dbReference>
<organism evidence="1 2">
    <name type="scientific">Paraburkholderia lacunae</name>
    <dbReference type="NCBI Taxonomy" id="2211104"/>
    <lineage>
        <taxon>Bacteria</taxon>
        <taxon>Pseudomonadati</taxon>
        <taxon>Pseudomonadota</taxon>
        <taxon>Betaproteobacteria</taxon>
        <taxon>Burkholderiales</taxon>
        <taxon>Burkholderiaceae</taxon>
        <taxon>Paraburkholderia</taxon>
    </lineage>
</organism>
<gene>
    <name evidence="1" type="ORF">DLM46_04715</name>
</gene>
<evidence type="ECO:0000313" key="1">
    <source>
        <dbReference type="EMBL" id="RDK04272.1"/>
    </source>
</evidence>
<dbReference type="Proteomes" id="UP000254875">
    <property type="component" value="Unassembled WGS sequence"/>
</dbReference>